<comment type="similarity">
    <text evidence="1 4">Belongs to the UPP synthase family.</text>
</comment>
<dbReference type="EC" id="2.5.1.-" evidence="4"/>
<gene>
    <name evidence="5" type="ORF">ILUMI_25607</name>
</gene>
<evidence type="ECO:0000256" key="2">
    <source>
        <dbReference type="ARBA" id="ARBA00022679"/>
    </source>
</evidence>
<keyword evidence="6" id="KW-1185">Reference proteome</keyword>
<dbReference type="Proteomes" id="UP000801492">
    <property type="component" value="Unassembled WGS sequence"/>
</dbReference>
<protein>
    <recommendedName>
        <fullName evidence="4">Alkyl transferase</fullName>
        <ecNumber evidence="4">2.5.1.-</ecNumber>
    </recommendedName>
</protein>
<dbReference type="SUPFAM" id="SSF64005">
    <property type="entry name" value="Undecaprenyl diphosphate synthase"/>
    <property type="match status" value="1"/>
</dbReference>
<dbReference type="CDD" id="cd00475">
    <property type="entry name" value="Cis_IPPS"/>
    <property type="match status" value="1"/>
</dbReference>
<dbReference type="AlphaFoldDB" id="A0A8K0C5B4"/>
<dbReference type="Pfam" id="PF01255">
    <property type="entry name" value="Prenyltransf"/>
    <property type="match status" value="1"/>
</dbReference>
<dbReference type="InterPro" id="IPR036424">
    <property type="entry name" value="UPP_synth-like_sf"/>
</dbReference>
<dbReference type="OrthoDB" id="4173905at2759"/>
<dbReference type="PANTHER" id="PTHR10291">
    <property type="entry name" value="DEHYDRODOLICHYL DIPHOSPHATE SYNTHASE FAMILY MEMBER"/>
    <property type="match status" value="1"/>
</dbReference>
<dbReference type="InterPro" id="IPR001441">
    <property type="entry name" value="UPP_synth-like"/>
</dbReference>
<keyword evidence="2 4" id="KW-0808">Transferase</keyword>
<dbReference type="Gene3D" id="3.40.1180.10">
    <property type="entry name" value="Decaprenyl diphosphate synthase-like"/>
    <property type="match status" value="1"/>
</dbReference>
<sequence length="158" mass="18601">MSWIVDNSLTWFQKFCINVLKCGPIPRHVAFIMDGNRRFAKKIHLKRKDGHTRGFDKLAETLQWCLVLGIKEVTVYAFSIENFKRSSDEVDTLMDLAREKYKRLMEEKDKLMAEGVCIRVIGNLELLPEDIRKLIAEAIIMTKDNNKVFFEYCIRLHF</sequence>
<comment type="catalytic activity">
    <reaction evidence="3">
        <text>n isopentenyl diphosphate + (2E,6E)-farnesyl diphosphate = a di-trans,poly-cis-polyprenyl diphosphate + n diphosphate</text>
        <dbReference type="Rhea" id="RHEA:53008"/>
        <dbReference type="Rhea" id="RHEA-COMP:19494"/>
        <dbReference type="ChEBI" id="CHEBI:33019"/>
        <dbReference type="ChEBI" id="CHEBI:128769"/>
        <dbReference type="ChEBI" id="CHEBI:136960"/>
        <dbReference type="ChEBI" id="CHEBI:175763"/>
        <dbReference type="EC" id="2.5.1.87"/>
    </reaction>
</comment>
<evidence type="ECO:0000313" key="5">
    <source>
        <dbReference type="EMBL" id="KAF2880569.1"/>
    </source>
</evidence>
<organism evidence="5 6">
    <name type="scientific">Ignelater luminosus</name>
    <name type="common">Cucubano</name>
    <name type="synonym">Pyrophorus luminosus</name>
    <dbReference type="NCBI Taxonomy" id="2038154"/>
    <lineage>
        <taxon>Eukaryota</taxon>
        <taxon>Metazoa</taxon>
        <taxon>Ecdysozoa</taxon>
        <taxon>Arthropoda</taxon>
        <taxon>Hexapoda</taxon>
        <taxon>Insecta</taxon>
        <taxon>Pterygota</taxon>
        <taxon>Neoptera</taxon>
        <taxon>Endopterygota</taxon>
        <taxon>Coleoptera</taxon>
        <taxon>Polyphaga</taxon>
        <taxon>Elateriformia</taxon>
        <taxon>Elateroidea</taxon>
        <taxon>Elateridae</taxon>
        <taxon>Agrypninae</taxon>
        <taxon>Pyrophorini</taxon>
        <taxon>Ignelater</taxon>
    </lineage>
</organism>
<dbReference type="GO" id="GO:0005783">
    <property type="term" value="C:endoplasmic reticulum"/>
    <property type="evidence" value="ECO:0007669"/>
    <property type="project" value="TreeGrafter"/>
</dbReference>
<evidence type="ECO:0000256" key="1">
    <source>
        <dbReference type="ARBA" id="ARBA00005432"/>
    </source>
</evidence>
<dbReference type="NCBIfam" id="TIGR00055">
    <property type="entry name" value="uppS"/>
    <property type="match status" value="1"/>
</dbReference>
<proteinExistence type="inferred from homology"/>
<evidence type="ECO:0000313" key="6">
    <source>
        <dbReference type="Proteomes" id="UP000801492"/>
    </source>
</evidence>
<reference evidence="5" key="1">
    <citation type="submission" date="2019-08" db="EMBL/GenBank/DDBJ databases">
        <title>The genome of the North American firefly Photinus pyralis.</title>
        <authorList>
            <consortium name="Photinus pyralis genome working group"/>
            <person name="Fallon T.R."/>
            <person name="Sander Lower S.E."/>
            <person name="Weng J.-K."/>
        </authorList>
    </citation>
    <scope>NUCLEOTIDE SEQUENCE</scope>
    <source>
        <strain evidence="5">TRF0915ILg1</strain>
        <tissue evidence="5">Whole body</tissue>
    </source>
</reference>
<dbReference type="PANTHER" id="PTHR10291:SF43">
    <property type="entry name" value="DEHYDRODOLICHYL DIPHOSPHATE SYNTHASE COMPLEX SUBUNIT DHDDS"/>
    <property type="match status" value="1"/>
</dbReference>
<dbReference type="EMBL" id="VTPC01090951">
    <property type="protein sequence ID" value="KAF2880569.1"/>
    <property type="molecule type" value="Genomic_DNA"/>
</dbReference>
<dbReference type="GO" id="GO:1904423">
    <property type="term" value="C:dehydrodolichyl diphosphate synthase complex"/>
    <property type="evidence" value="ECO:0007669"/>
    <property type="project" value="TreeGrafter"/>
</dbReference>
<evidence type="ECO:0000256" key="3">
    <source>
        <dbReference type="ARBA" id="ARBA00047353"/>
    </source>
</evidence>
<dbReference type="GO" id="GO:0016094">
    <property type="term" value="P:polyprenol biosynthetic process"/>
    <property type="evidence" value="ECO:0007669"/>
    <property type="project" value="TreeGrafter"/>
</dbReference>
<evidence type="ECO:0000256" key="4">
    <source>
        <dbReference type="RuleBase" id="RU363018"/>
    </source>
</evidence>
<dbReference type="GO" id="GO:0045547">
    <property type="term" value="F:ditrans,polycis-polyprenyl diphosphate synthase [(2E,6E)-farnesyl diphosphate specific] activity"/>
    <property type="evidence" value="ECO:0007669"/>
    <property type="project" value="UniProtKB-EC"/>
</dbReference>
<accession>A0A8K0C5B4</accession>
<name>A0A8K0C5B4_IGNLU</name>
<comment type="caution">
    <text evidence="5">The sequence shown here is derived from an EMBL/GenBank/DDBJ whole genome shotgun (WGS) entry which is preliminary data.</text>
</comment>